<sequence length="200" mass="21954">MSENGLSDQGSATLSHITADLSNTGPAQQPTNGSRRSKKRTRQQAQLSFSQGNAGLSFRSPAAADADPSNSGSQESGKQDSDSPNPAQQASAFSARSIDGMPAQVSKGHTSWVHEHGKLRIMDGEIYWVCSLCKDREKAKKYPDKYGPSNAGKHLRRKHDMDEDGPILPTAKSIHVKQLEAAQQQTFSTERFWELLQRFK</sequence>
<feature type="region of interest" description="Disordered" evidence="1">
    <location>
        <begin position="1"/>
        <end position="91"/>
    </location>
</feature>
<dbReference type="EMBL" id="KZ613838">
    <property type="protein sequence ID" value="PMD58004.1"/>
    <property type="molecule type" value="Genomic_DNA"/>
</dbReference>
<dbReference type="Proteomes" id="UP000235371">
    <property type="component" value="Unassembled WGS sequence"/>
</dbReference>
<evidence type="ECO:0000256" key="1">
    <source>
        <dbReference type="SAM" id="MobiDB-lite"/>
    </source>
</evidence>
<evidence type="ECO:0000313" key="3">
    <source>
        <dbReference type="Proteomes" id="UP000235371"/>
    </source>
</evidence>
<feature type="compositionally biased region" description="Polar residues" evidence="1">
    <location>
        <begin position="1"/>
        <end position="34"/>
    </location>
</feature>
<gene>
    <name evidence="2" type="ORF">K444DRAFT_631478</name>
</gene>
<reference evidence="2 3" key="1">
    <citation type="submission" date="2016-04" db="EMBL/GenBank/DDBJ databases">
        <title>A degradative enzymes factory behind the ericoid mycorrhizal symbiosis.</title>
        <authorList>
            <consortium name="DOE Joint Genome Institute"/>
            <person name="Martino E."/>
            <person name="Morin E."/>
            <person name="Grelet G."/>
            <person name="Kuo A."/>
            <person name="Kohler A."/>
            <person name="Daghino S."/>
            <person name="Barry K."/>
            <person name="Choi C."/>
            <person name="Cichocki N."/>
            <person name="Clum A."/>
            <person name="Copeland A."/>
            <person name="Hainaut M."/>
            <person name="Haridas S."/>
            <person name="Labutti K."/>
            <person name="Lindquist E."/>
            <person name="Lipzen A."/>
            <person name="Khouja H.-R."/>
            <person name="Murat C."/>
            <person name="Ohm R."/>
            <person name="Olson A."/>
            <person name="Spatafora J."/>
            <person name="Veneault-Fourrey C."/>
            <person name="Henrissat B."/>
            <person name="Grigoriev I."/>
            <person name="Martin F."/>
            <person name="Perotto S."/>
        </authorList>
    </citation>
    <scope>NUCLEOTIDE SEQUENCE [LARGE SCALE GENOMIC DNA]</scope>
    <source>
        <strain evidence="2 3">E</strain>
    </source>
</reference>
<feature type="compositionally biased region" description="Polar residues" evidence="1">
    <location>
        <begin position="43"/>
        <end position="54"/>
    </location>
</feature>
<dbReference type="AlphaFoldDB" id="A0A2J6T4Q1"/>
<feature type="compositionally biased region" description="Polar residues" evidence="1">
    <location>
        <begin position="70"/>
        <end position="91"/>
    </location>
</feature>
<feature type="compositionally biased region" description="Low complexity" evidence="1">
    <location>
        <begin position="60"/>
        <end position="69"/>
    </location>
</feature>
<feature type="region of interest" description="Disordered" evidence="1">
    <location>
        <begin position="144"/>
        <end position="165"/>
    </location>
</feature>
<evidence type="ECO:0000313" key="2">
    <source>
        <dbReference type="EMBL" id="PMD58004.1"/>
    </source>
</evidence>
<accession>A0A2J6T4Q1</accession>
<proteinExistence type="predicted"/>
<dbReference type="InParanoid" id="A0A2J6T4Q1"/>
<keyword evidence="3" id="KW-1185">Reference proteome</keyword>
<dbReference type="GeneID" id="36591443"/>
<dbReference type="RefSeq" id="XP_024734908.1">
    <property type="nucleotide sequence ID" value="XM_024883366.1"/>
</dbReference>
<name>A0A2J6T4Q1_9HELO</name>
<protein>
    <submittedName>
        <fullName evidence="2">Uncharacterized protein</fullName>
    </submittedName>
</protein>
<organism evidence="2 3">
    <name type="scientific">Hyaloscypha bicolor E</name>
    <dbReference type="NCBI Taxonomy" id="1095630"/>
    <lineage>
        <taxon>Eukaryota</taxon>
        <taxon>Fungi</taxon>
        <taxon>Dikarya</taxon>
        <taxon>Ascomycota</taxon>
        <taxon>Pezizomycotina</taxon>
        <taxon>Leotiomycetes</taxon>
        <taxon>Helotiales</taxon>
        <taxon>Hyaloscyphaceae</taxon>
        <taxon>Hyaloscypha</taxon>
        <taxon>Hyaloscypha bicolor</taxon>
    </lineage>
</organism>